<evidence type="ECO:0008006" key="3">
    <source>
        <dbReference type="Google" id="ProtNLM"/>
    </source>
</evidence>
<proteinExistence type="predicted"/>
<keyword evidence="2" id="KW-1185">Reference proteome</keyword>
<name>A0ABV2M8V3_9HYPH</name>
<comment type="caution">
    <text evidence="1">The sequence shown here is derived from an EMBL/GenBank/DDBJ whole genome shotgun (WGS) entry which is preliminary data.</text>
</comment>
<organism evidence="1 2">
    <name type="scientific">Rhizobium binae</name>
    <dbReference type="NCBI Taxonomy" id="1138190"/>
    <lineage>
        <taxon>Bacteria</taxon>
        <taxon>Pseudomonadati</taxon>
        <taxon>Pseudomonadota</taxon>
        <taxon>Alphaproteobacteria</taxon>
        <taxon>Hyphomicrobiales</taxon>
        <taxon>Rhizobiaceae</taxon>
        <taxon>Rhizobium/Agrobacterium group</taxon>
        <taxon>Rhizobium</taxon>
    </lineage>
</organism>
<sequence>MRPDFAIHPAAAGDLSGLMALYRHLNPADPLLDDMTAEKRFSTVLAQPCMTVLTGFTRDIAVAT</sequence>
<reference evidence="1 2" key="1">
    <citation type="submission" date="2024-06" db="EMBL/GenBank/DDBJ databases">
        <title>Genomic Encyclopedia of Type Strains, Phase IV (KMG-IV): sequencing the most valuable type-strain genomes for metagenomic binning, comparative biology and taxonomic classification.</title>
        <authorList>
            <person name="Goeker M."/>
        </authorList>
    </citation>
    <scope>NUCLEOTIDE SEQUENCE [LARGE SCALE GENOMIC DNA]</scope>
    <source>
        <strain evidence="1 2">DSM 29288</strain>
    </source>
</reference>
<protein>
    <recommendedName>
        <fullName evidence="3">GNAT family N-acetyltransferase</fullName>
    </recommendedName>
</protein>
<dbReference type="Proteomes" id="UP001549077">
    <property type="component" value="Unassembled WGS sequence"/>
</dbReference>
<gene>
    <name evidence="1" type="ORF">ABID08_000239</name>
</gene>
<accession>A0ABV2M8V3</accession>
<dbReference type="EMBL" id="JBEPMY010000001">
    <property type="protein sequence ID" value="MET3752900.1"/>
    <property type="molecule type" value="Genomic_DNA"/>
</dbReference>
<evidence type="ECO:0000313" key="2">
    <source>
        <dbReference type="Proteomes" id="UP001549077"/>
    </source>
</evidence>
<evidence type="ECO:0000313" key="1">
    <source>
        <dbReference type="EMBL" id="MET3752900.1"/>
    </source>
</evidence>